<dbReference type="GO" id="GO:0005634">
    <property type="term" value="C:nucleus"/>
    <property type="evidence" value="ECO:0007669"/>
    <property type="project" value="TreeGrafter"/>
</dbReference>
<dbReference type="GO" id="GO:0048468">
    <property type="term" value="P:cell development"/>
    <property type="evidence" value="ECO:0007669"/>
    <property type="project" value="UniProtKB-ARBA"/>
</dbReference>
<sequence>MSVNDSQQFCLRWNNFQNAVVCQVADLLDLGLLTDVTLTAEGRNLKAHRIVLSACSSYFKDLFKDLLITQHPVVIVQDATYDNLSALVSFMYKGEVQICQSQLPSLLRTAQILAVRGLGQVPPKSDDSPPPCVESPHGVEVQTETSIPASQLQPAAHSSHPGISSLIKPSYSPPSPPLLSVQAKKRRVEETYDGSYPIQGVISEGDEQAKVEKEIPECQAIRRSDVEPLYSSLWNNLNERPSYDQSPLPVGLPGPFGLPSNSGPEDLSVRTSLKSPIYDLNKNKLSKKVRRDLSLSTSTLCISSKKPSVASIACPVCFKMVSNQYNLRVHMDLHNENNYLCPLCRHESRSKDALRKHLAYRHLLGPHERKSLEIATASSHHPIMSKEEMLHRMKTVQPDDVNPDPRQAHKNLNDNGNDSGQSNEESSNDECDVDPRIPVPVENAPLAVK</sequence>
<dbReference type="PROSITE" id="PS50097">
    <property type="entry name" value="BTB"/>
    <property type="match status" value="1"/>
</dbReference>
<dbReference type="GO" id="GO:0048513">
    <property type="term" value="P:animal organ development"/>
    <property type="evidence" value="ECO:0007669"/>
    <property type="project" value="UniProtKB-ARBA"/>
</dbReference>
<dbReference type="InterPro" id="IPR051095">
    <property type="entry name" value="Dros_DevTransReg"/>
</dbReference>
<comment type="caution">
    <text evidence="4">The sequence shown here is derived from an EMBL/GenBank/DDBJ whole genome shotgun (WGS) entry which is preliminary data.</text>
</comment>
<dbReference type="Gene3D" id="3.30.160.60">
    <property type="entry name" value="Classic Zinc Finger"/>
    <property type="match status" value="1"/>
</dbReference>
<dbReference type="PANTHER" id="PTHR23110:SF109">
    <property type="entry name" value="FI07618P-RELATED"/>
    <property type="match status" value="1"/>
</dbReference>
<dbReference type="CDD" id="cd18315">
    <property type="entry name" value="BTB_POZ_BAB-like"/>
    <property type="match status" value="1"/>
</dbReference>
<dbReference type="Proteomes" id="UP001187531">
    <property type="component" value="Unassembled WGS sequence"/>
</dbReference>
<evidence type="ECO:0000256" key="1">
    <source>
        <dbReference type="ARBA" id="ARBA00023242"/>
    </source>
</evidence>
<dbReference type="Gene3D" id="3.30.710.10">
    <property type="entry name" value="Potassium Channel Kv1.1, Chain A"/>
    <property type="match status" value="1"/>
</dbReference>
<dbReference type="Pfam" id="PF00651">
    <property type="entry name" value="BTB"/>
    <property type="match status" value="1"/>
</dbReference>
<evidence type="ECO:0000259" key="3">
    <source>
        <dbReference type="PROSITE" id="PS50097"/>
    </source>
</evidence>
<reference evidence="4" key="1">
    <citation type="submission" date="2023-07" db="EMBL/GenBank/DDBJ databases">
        <title>Chromosome-level genome assembly of Artemia franciscana.</title>
        <authorList>
            <person name="Jo E."/>
        </authorList>
    </citation>
    <scope>NUCLEOTIDE SEQUENCE</scope>
    <source>
        <tissue evidence="4">Whole body</tissue>
    </source>
</reference>
<feature type="region of interest" description="Disordered" evidence="2">
    <location>
        <begin position="397"/>
        <end position="449"/>
    </location>
</feature>
<dbReference type="Pfam" id="PF00096">
    <property type="entry name" value="zf-C2H2"/>
    <property type="match status" value="1"/>
</dbReference>
<dbReference type="EMBL" id="JAVRJZ010000005">
    <property type="protein sequence ID" value="KAK2722171.1"/>
    <property type="molecule type" value="Genomic_DNA"/>
</dbReference>
<evidence type="ECO:0000313" key="5">
    <source>
        <dbReference type="Proteomes" id="UP001187531"/>
    </source>
</evidence>
<proteinExistence type="predicted"/>
<organism evidence="4 5">
    <name type="scientific">Artemia franciscana</name>
    <name type="common">Brine shrimp</name>
    <name type="synonym">Artemia sanfranciscana</name>
    <dbReference type="NCBI Taxonomy" id="6661"/>
    <lineage>
        <taxon>Eukaryota</taxon>
        <taxon>Metazoa</taxon>
        <taxon>Ecdysozoa</taxon>
        <taxon>Arthropoda</taxon>
        <taxon>Crustacea</taxon>
        <taxon>Branchiopoda</taxon>
        <taxon>Anostraca</taxon>
        <taxon>Artemiidae</taxon>
        <taxon>Artemia</taxon>
    </lineage>
</organism>
<dbReference type="InterPro" id="IPR000210">
    <property type="entry name" value="BTB/POZ_dom"/>
</dbReference>
<protein>
    <recommendedName>
        <fullName evidence="3">BTB domain-containing protein</fullName>
    </recommendedName>
</protein>
<feature type="compositionally biased region" description="Polar residues" evidence="2">
    <location>
        <begin position="413"/>
        <end position="425"/>
    </location>
</feature>
<feature type="compositionally biased region" description="Polar residues" evidence="2">
    <location>
        <begin position="142"/>
        <end position="153"/>
    </location>
</feature>
<dbReference type="PANTHER" id="PTHR23110">
    <property type="entry name" value="BTB DOMAIN TRANSCRIPTION FACTOR"/>
    <property type="match status" value="1"/>
</dbReference>
<dbReference type="AlphaFoldDB" id="A0AA88L9L2"/>
<feature type="domain" description="BTB" evidence="3">
    <location>
        <begin position="34"/>
        <end position="100"/>
    </location>
</feature>
<dbReference type="GO" id="GO:0006357">
    <property type="term" value="P:regulation of transcription by RNA polymerase II"/>
    <property type="evidence" value="ECO:0007669"/>
    <property type="project" value="TreeGrafter"/>
</dbReference>
<dbReference type="EMBL" id="JAVRJZ010000005">
    <property type="protein sequence ID" value="KAK2722172.1"/>
    <property type="molecule type" value="Genomic_DNA"/>
</dbReference>
<name>A0AA88L9L2_ARTSF</name>
<accession>A0AA88L9L2</accession>
<gene>
    <name evidence="4" type="ORF">QYM36_002653</name>
</gene>
<dbReference type="PROSITE" id="PS00028">
    <property type="entry name" value="ZINC_FINGER_C2H2_1"/>
    <property type="match status" value="1"/>
</dbReference>
<dbReference type="GO" id="GO:0003006">
    <property type="term" value="P:developmental process involved in reproduction"/>
    <property type="evidence" value="ECO:0007669"/>
    <property type="project" value="UniProtKB-ARBA"/>
</dbReference>
<feature type="region of interest" description="Disordered" evidence="2">
    <location>
        <begin position="120"/>
        <end position="180"/>
    </location>
</feature>
<dbReference type="SUPFAM" id="SSF54695">
    <property type="entry name" value="POZ domain"/>
    <property type="match status" value="1"/>
</dbReference>
<dbReference type="InterPro" id="IPR013087">
    <property type="entry name" value="Znf_C2H2_type"/>
</dbReference>
<dbReference type="InterPro" id="IPR011333">
    <property type="entry name" value="SKP1/BTB/POZ_sf"/>
</dbReference>
<dbReference type="SMART" id="SM00355">
    <property type="entry name" value="ZnF_C2H2"/>
    <property type="match status" value="2"/>
</dbReference>
<keyword evidence="1" id="KW-0539">Nucleus</keyword>
<dbReference type="SMART" id="SM00225">
    <property type="entry name" value="BTB"/>
    <property type="match status" value="1"/>
</dbReference>
<keyword evidence="5" id="KW-1185">Reference proteome</keyword>
<evidence type="ECO:0000256" key="2">
    <source>
        <dbReference type="SAM" id="MobiDB-lite"/>
    </source>
</evidence>
<evidence type="ECO:0000313" key="4">
    <source>
        <dbReference type="EMBL" id="KAK2722172.1"/>
    </source>
</evidence>